<evidence type="ECO:0000256" key="12">
    <source>
        <dbReference type="ARBA" id="ARBA00042017"/>
    </source>
</evidence>
<evidence type="ECO:0000259" key="15">
    <source>
        <dbReference type="PROSITE" id="PS52035"/>
    </source>
</evidence>
<evidence type="ECO:0000256" key="1">
    <source>
        <dbReference type="ARBA" id="ARBA00001947"/>
    </source>
</evidence>
<evidence type="ECO:0000256" key="13">
    <source>
        <dbReference type="PROSITE-ProRule" id="PRU01379"/>
    </source>
</evidence>
<feature type="domain" description="Peptidase M14" evidence="15">
    <location>
        <begin position="71"/>
        <end position="341"/>
    </location>
</feature>
<dbReference type="OrthoDB" id="3626597at2759"/>
<protein>
    <recommendedName>
        <fullName evidence="12">Carboxypeptidase M14B</fullName>
    </recommendedName>
    <alternativeName>
        <fullName evidence="11">Carboxypeptidase MCPB</fullName>
    </alternativeName>
</protein>
<keyword evidence="8" id="KW-0378">Hydrolase</keyword>
<dbReference type="AlphaFoldDB" id="A0A8K0VW08"/>
<proteinExistence type="inferred from homology"/>
<evidence type="ECO:0000256" key="11">
    <source>
        <dbReference type="ARBA" id="ARBA00041263"/>
    </source>
</evidence>
<dbReference type="GO" id="GO:0006508">
    <property type="term" value="P:proteolysis"/>
    <property type="evidence" value="ECO:0007669"/>
    <property type="project" value="UniProtKB-KW"/>
</dbReference>
<comment type="cofactor">
    <cofactor evidence="1">
        <name>Zn(2+)</name>
        <dbReference type="ChEBI" id="CHEBI:29105"/>
    </cofactor>
</comment>
<organism evidence="16 17">
    <name type="scientific">Paraphoma chrysanthemicola</name>
    <dbReference type="NCBI Taxonomy" id="798071"/>
    <lineage>
        <taxon>Eukaryota</taxon>
        <taxon>Fungi</taxon>
        <taxon>Dikarya</taxon>
        <taxon>Ascomycota</taxon>
        <taxon>Pezizomycotina</taxon>
        <taxon>Dothideomycetes</taxon>
        <taxon>Pleosporomycetidae</taxon>
        <taxon>Pleosporales</taxon>
        <taxon>Pleosporineae</taxon>
        <taxon>Phaeosphaeriaceae</taxon>
        <taxon>Paraphoma</taxon>
    </lineage>
</organism>
<comment type="subcellular location">
    <subcellularLocation>
        <location evidence="3">Secreted</location>
    </subcellularLocation>
</comment>
<gene>
    <name evidence="16" type="ORF">FB567DRAFT_571251</name>
</gene>
<dbReference type="GO" id="GO:0005576">
    <property type="term" value="C:extracellular region"/>
    <property type="evidence" value="ECO:0007669"/>
    <property type="project" value="UniProtKB-SubCell"/>
</dbReference>
<evidence type="ECO:0000256" key="6">
    <source>
        <dbReference type="ARBA" id="ARBA00022670"/>
    </source>
</evidence>
<dbReference type="EMBL" id="JAGMVJ010000014">
    <property type="protein sequence ID" value="KAH7082463.1"/>
    <property type="molecule type" value="Genomic_DNA"/>
</dbReference>
<dbReference type="PANTHER" id="PTHR11705">
    <property type="entry name" value="PROTEASE FAMILY M14 CARBOXYPEPTIDASE A,B"/>
    <property type="match status" value="1"/>
</dbReference>
<dbReference type="PANTHER" id="PTHR11705:SF83">
    <property type="entry name" value="INACTIVE METALLOCARBOXYPEPTIDASE ECM14"/>
    <property type="match status" value="1"/>
</dbReference>
<comment type="function">
    <text evidence="2">Extracellular metalloprotease that contributes to pathogenicity.</text>
</comment>
<evidence type="ECO:0000256" key="4">
    <source>
        <dbReference type="ARBA" id="ARBA00005988"/>
    </source>
</evidence>
<evidence type="ECO:0000256" key="14">
    <source>
        <dbReference type="SAM" id="SignalP"/>
    </source>
</evidence>
<comment type="similarity">
    <text evidence="4 13">Belongs to the peptidase M14 family.</text>
</comment>
<evidence type="ECO:0000313" key="17">
    <source>
        <dbReference type="Proteomes" id="UP000813461"/>
    </source>
</evidence>
<feature type="active site" description="Proton donor/acceptor" evidence="13">
    <location>
        <position position="312"/>
    </location>
</feature>
<keyword evidence="17" id="KW-1185">Reference proteome</keyword>
<evidence type="ECO:0000256" key="9">
    <source>
        <dbReference type="ARBA" id="ARBA00023026"/>
    </source>
</evidence>
<feature type="chain" id="PRO_5035479238" description="Carboxypeptidase M14B" evidence="14">
    <location>
        <begin position="22"/>
        <end position="528"/>
    </location>
</feature>
<keyword evidence="10" id="KW-0325">Glycoprotein</keyword>
<keyword evidence="7 14" id="KW-0732">Signal</keyword>
<dbReference type="SUPFAM" id="SSF53187">
    <property type="entry name" value="Zn-dependent exopeptidases"/>
    <property type="match status" value="1"/>
</dbReference>
<dbReference type="Proteomes" id="UP000813461">
    <property type="component" value="Unassembled WGS sequence"/>
</dbReference>
<dbReference type="GO" id="GO:0008270">
    <property type="term" value="F:zinc ion binding"/>
    <property type="evidence" value="ECO:0007669"/>
    <property type="project" value="InterPro"/>
</dbReference>
<comment type="caution">
    <text evidence="16">The sequence shown here is derived from an EMBL/GenBank/DDBJ whole genome shotgun (WGS) entry which is preliminary data.</text>
</comment>
<reference evidence="16" key="1">
    <citation type="journal article" date="2021" name="Nat. Commun.">
        <title>Genetic determinants of endophytism in the Arabidopsis root mycobiome.</title>
        <authorList>
            <person name="Mesny F."/>
            <person name="Miyauchi S."/>
            <person name="Thiergart T."/>
            <person name="Pickel B."/>
            <person name="Atanasova L."/>
            <person name="Karlsson M."/>
            <person name="Huettel B."/>
            <person name="Barry K.W."/>
            <person name="Haridas S."/>
            <person name="Chen C."/>
            <person name="Bauer D."/>
            <person name="Andreopoulos W."/>
            <person name="Pangilinan J."/>
            <person name="LaButti K."/>
            <person name="Riley R."/>
            <person name="Lipzen A."/>
            <person name="Clum A."/>
            <person name="Drula E."/>
            <person name="Henrissat B."/>
            <person name="Kohler A."/>
            <person name="Grigoriev I.V."/>
            <person name="Martin F.M."/>
            <person name="Hacquard S."/>
        </authorList>
    </citation>
    <scope>NUCLEOTIDE SEQUENCE</scope>
    <source>
        <strain evidence="16">MPI-SDFR-AT-0120</strain>
    </source>
</reference>
<dbReference type="SMART" id="SM00631">
    <property type="entry name" value="Zn_pept"/>
    <property type="match status" value="1"/>
</dbReference>
<evidence type="ECO:0000256" key="3">
    <source>
        <dbReference type="ARBA" id="ARBA00004613"/>
    </source>
</evidence>
<evidence type="ECO:0000256" key="2">
    <source>
        <dbReference type="ARBA" id="ARBA00003091"/>
    </source>
</evidence>
<dbReference type="GO" id="GO:0004181">
    <property type="term" value="F:metallocarboxypeptidase activity"/>
    <property type="evidence" value="ECO:0007669"/>
    <property type="project" value="InterPro"/>
</dbReference>
<keyword evidence="6" id="KW-0645">Protease</keyword>
<evidence type="ECO:0000313" key="16">
    <source>
        <dbReference type="EMBL" id="KAH7082463.1"/>
    </source>
</evidence>
<dbReference type="Gene3D" id="3.40.630.10">
    <property type="entry name" value="Zn peptidases"/>
    <property type="match status" value="1"/>
</dbReference>
<evidence type="ECO:0000256" key="8">
    <source>
        <dbReference type="ARBA" id="ARBA00022801"/>
    </source>
</evidence>
<dbReference type="PROSITE" id="PS52035">
    <property type="entry name" value="PEPTIDASE_M14"/>
    <property type="match status" value="1"/>
</dbReference>
<keyword evidence="5" id="KW-0964">Secreted</keyword>
<sequence>MYSTRTASLTLLPLLVGGVLGDAYANNQNPLVVDSPQVAVNFPDIEGIEILSPAFLNPETVPSTWLNGTSGPTPQSTLESFVKSLAARHSWIKYHDNLVSEEGRAIPYVTLSNGKTSDKKLRIWIQGGQHGDEPAGDQGVLALLGKLAHDTNWTSNVLAKIDLAILPRYNADGVEYFQRQLASNYDPNRDHAVLLRDQTRAIRQAQAEFDPHIYVDAHEYTGVNPVAQRYIRAQDLLVSGNKNPNLNPSIRALNDQFVTDIFTAAHKRRLRTGPYFTTSVANGTITIQEPDWHAQANHKAAGNFQALTFLVETRGIRLGTQHFQRRVASHLLTLETIINKAIDEFESVYATITTGRDAFVKSNAEIVVLDDYALTNKSVEFLDETGRLVNVSVLSQNYDSPTTPLVTRPRPKAYIFSPAYAPLAQTLLTHGVTVTTLDTPFSGTVEALNITSALLSNTKFEGIVGTAIRTRSTRRSVKIPKGAYWVDARQVRAGFAFGVLEPEGRWSAGWYNTVSVEEGDEWPVFRVL</sequence>
<evidence type="ECO:0000256" key="10">
    <source>
        <dbReference type="ARBA" id="ARBA00023180"/>
    </source>
</evidence>
<name>A0A8K0VW08_9PLEO</name>
<evidence type="ECO:0000256" key="5">
    <source>
        <dbReference type="ARBA" id="ARBA00022525"/>
    </source>
</evidence>
<keyword evidence="9" id="KW-0843">Virulence</keyword>
<feature type="signal peptide" evidence="14">
    <location>
        <begin position="1"/>
        <end position="21"/>
    </location>
</feature>
<evidence type="ECO:0000256" key="7">
    <source>
        <dbReference type="ARBA" id="ARBA00022729"/>
    </source>
</evidence>
<accession>A0A8K0VW08</accession>
<dbReference type="InterPro" id="IPR000834">
    <property type="entry name" value="Peptidase_M14"/>
</dbReference>
<dbReference type="Pfam" id="PF00246">
    <property type="entry name" value="Peptidase_M14"/>
    <property type="match status" value="1"/>
</dbReference>